<dbReference type="GO" id="GO:0055085">
    <property type="term" value="P:transmembrane transport"/>
    <property type="evidence" value="ECO:0007669"/>
    <property type="project" value="InterPro"/>
</dbReference>
<keyword evidence="11" id="KW-1185">Reference proteome</keyword>
<feature type="transmembrane region" description="Helical" evidence="8">
    <location>
        <begin position="82"/>
        <end position="101"/>
    </location>
</feature>
<keyword evidence="4" id="KW-1003">Cell membrane</keyword>
<dbReference type="AlphaFoldDB" id="H0I0Y0"/>
<dbReference type="GO" id="GO:0005886">
    <property type="term" value="C:plasma membrane"/>
    <property type="evidence" value="ECO:0007669"/>
    <property type="project" value="UniProtKB-SubCell"/>
</dbReference>
<feature type="transmembrane region" description="Helical" evidence="8">
    <location>
        <begin position="202"/>
        <end position="224"/>
    </location>
</feature>
<sequence>MATPTAGRRGIGPALPLLLPAYLWLTMAIFLPLSAMAFFSFMTDLPLSGKAWSLTVQNYAAFFSSGLYLTLLLSSLRLGLEVTLWCAVIGFPAAYVLAKVLKGRAREAIFLLVILPFWSNGLVRIFSWVMVLREGGILDTALNAVLPFRISIDLMYSYPAVIIGLVHSYVPYMVLTCYLTLQAIDDSLIEAARSLGATRLQTLRRVIVPLAMPGLIAGAVLIFVPVVGSFMEPRILGGRTGTFYGTVIEDQFVAVFNWPLGAALSFILLAVVLLILAAASPVLRRAA</sequence>
<feature type="transmembrane region" description="Helical" evidence="8">
    <location>
        <begin position="156"/>
        <end position="181"/>
    </location>
</feature>
<organism evidence="10 11">
    <name type="scientific">Mesorhizobium alhagi CCNWXJ12-2</name>
    <dbReference type="NCBI Taxonomy" id="1107882"/>
    <lineage>
        <taxon>Bacteria</taxon>
        <taxon>Pseudomonadati</taxon>
        <taxon>Pseudomonadota</taxon>
        <taxon>Alphaproteobacteria</taxon>
        <taxon>Hyphomicrobiales</taxon>
        <taxon>Phyllobacteriaceae</taxon>
        <taxon>Allomesorhizobium</taxon>
    </lineage>
</organism>
<dbReference type="InterPro" id="IPR035906">
    <property type="entry name" value="MetI-like_sf"/>
</dbReference>
<comment type="subcellular location">
    <subcellularLocation>
        <location evidence="1 8">Cell membrane</location>
        <topology evidence="1 8">Multi-pass membrane protein</topology>
    </subcellularLocation>
</comment>
<evidence type="ECO:0000313" key="11">
    <source>
        <dbReference type="Proteomes" id="UP000003250"/>
    </source>
</evidence>
<accession>H0I0Y0</accession>
<feature type="transmembrane region" description="Helical" evidence="8">
    <location>
        <begin position="108"/>
        <end position="131"/>
    </location>
</feature>
<keyword evidence="3 8" id="KW-0813">Transport</keyword>
<dbReference type="Proteomes" id="UP000003250">
    <property type="component" value="Unassembled WGS sequence"/>
</dbReference>
<dbReference type="OrthoDB" id="9807047at2"/>
<dbReference type="PROSITE" id="PS50928">
    <property type="entry name" value="ABC_TM1"/>
    <property type="match status" value="1"/>
</dbReference>
<feature type="domain" description="ABC transmembrane type-1" evidence="9">
    <location>
        <begin position="72"/>
        <end position="279"/>
    </location>
</feature>
<dbReference type="Gene3D" id="1.10.3720.10">
    <property type="entry name" value="MetI-like"/>
    <property type="match status" value="1"/>
</dbReference>
<evidence type="ECO:0000256" key="3">
    <source>
        <dbReference type="ARBA" id="ARBA00022448"/>
    </source>
</evidence>
<evidence type="ECO:0000256" key="1">
    <source>
        <dbReference type="ARBA" id="ARBA00004651"/>
    </source>
</evidence>
<dbReference type="CDD" id="cd06261">
    <property type="entry name" value="TM_PBP2"/>
    <property type="match status" value="1"/>
</dbReference>
<keyword evidence="5 8" id="KW-0812">Transmembrane</keyword>
<feature type="transmembrane region" description="Helical" evidence="8">
    <location>
        <begin position="260"/>
        <end position="283"/>
    </location>
</feature>
<dbReference type="Pfam" id="PF00528">
    <property type="entry name" value="BPD_transp_1"/>
    <property type="match status" value="1"/>
</dbReference>
<evidence type="ECO:0000256" key="7">
    <source>
        <dbReference type="ARBA" id="ARBA00023136"/>
    </source>
</evidence>
<keyword evidence="7 8" id="KW-0472">Membrane</keyword>
<evidence type="ECO:0000259" key="9">
    <source>
        <dbReference type="PROSITE" id="PS50928"/>
    </source>
</evidence>
<feature type="transmembrane region" description="Helical" evidence="8">
    <location>
        <begin position="22"/>
        <end position="47"/>
    </location>
</feature>
<reference evidence="10 11" key="1">
    <citation type="journal article" date="2012" name="J. Bacteriol.">
        <title>Draft Genome Sequence of Mesorhizobium alhagi CCNWXJ12-2T, a Novel Salt-Resistant Species Isolated from the Desert of Northwestern China.</title>
        <authorList>
            <person name="Zhou M."/>
            <person name="Chen W."/>
            <person name="Chen H."/>
            <person name="Wei G."/>
        </authorList>
    </citation>
    <scope>NUCLEOTIDE SEQUENCE [LARGE SCALE GENOMIC DNA]</scope>
    <source>
        <strain evidence="10 11">CCNWXJ12-2</strain>
    </source>
</reference>
<keyword evidence="6 8" id="KW-1133">Transmembrane helix</keyword>
<proteinExistence type="inferred from homology"/>
<dbReference type="PANTHER" id="PTHR42929:SF1">
    <property type="entry name" value="INNER MEMBRANE ABC TRANSPORTER PERMEASE PROTEIN YDCU-RELATED"/>
    <property type="match status" value="1"/>
</dbReference>
<dbReference type="EMBL" id="AHAM01000273">
    <property type="protein sequence ID" value="EHK53342.1"/>
    <property type="molecule type" value="Genomic_DNA"/>
</dbReference>
<evidence type="ECO:0000256" key="2">
    <source>
        <dbReference type="ARBA" id="ARBA00007069"/>
    </source>
</evidence>
<evidence type="ECO:0000313" key="10">
    <source>
        <dbReference type="EMBL" id="EHK53342.1"/>
    </source>
</evidence>
<evidence type="ECO:0000256" key="4">
    <source>
        <dbReference type="ARBA" id="ARBA00022475"/>
    </source>
</evidence>
<comment type="similarity">
    <text evidence="2">Belongs to the binding-protein-dependent transport system permease family. CysTW subfamily.</text>
</comment>
<evidence type="ECO:0000256" key="5">
    <source>
        <dbReference type="ARBA" id="ARBA00022692"/>
    </source>
</evidence>
<gene>
    <name evidence="10" type="ORF">MAXJ12_30587</name>
</gene>
<dbReference type="RefSeq" id="WP_008839687.1">
    <property type="nucleotide sequence ID" value="NZ_AHAM01000273.1"/>
</dbReference>
<dbReference type="PANTHER" id="PTHR42929">
    <property type="entry name" value="INNER MEMBRANE ABC TRANSPORTER PERMEASE PROTEIN YDCU-RELATED-RELATED"/>
    <property type="match status" value="1"/>
</dbReference>
<protein>
    <submittedName>
        <fullName evidence="10">Permease protein of polyamine ABC transporter</fullName>
    </submittedName>
</protein>
<evidence type="ECO:0000256" key="8">
    <source>
        <dbReference type="RuleBase" id="RU363032"/>
    </source>
</evidence>
<dbReference type="InterPro" id="IPR000515">
    <property type="entry name" value="MetI-like"/>
</dbReference>
<name>H0I0Y0_9HYPH</name>
<dbReference type="PATRIC" id="fig|1107882.3.peg.5913"/>
<dbReference type="SUPFAM" id="SSF161098">
    <property type="entry name" value="MetI-like"/>
    <property type="match status" value="1"/>
</dbReference>
<evidence type="ECO:0000256" key="6">
    <source>
        <dbReference type="ARBA" id="ARBA00022989"/>
    </source>
</evidence>